<dbReference type="Pfam" id="PF07676">
    <property type="entry name" value="PD40"/>
    <property type="match status" value="7"/>
</dbReference>
<dbReference type="EMBL" id="CP001700">
    <property type="protein sequence ID" value="ACU72811.1"/>
    <property type="molecule type" value="Genomic_DNA"/>
</dbReference>
<dbReference type="SUPFAM" id="SSF69304">
    <property type="entry name" value="Tricorn protease N-terminal domain"/>
    <property type="match status" value="1"/>
</dbReference>
<dbReference type="AlphaFoldDB" id="C7QEP1"/>
<dbReference type="RefSeq" id="WP_015792540.1">
    <property type="nucleotide sequence ID" value="NC_013131.1"/>
</dbReference>
<dbReference type="OrthoDB" id="9808778at2"/>
<dbReference type="eggNOG" id="COG0823">
    <property type="taxonomic scope" value="Bacteria"/>
</dbReference>
<dbReference type="KEGG" id="cai:Caci_3925"/>
<name>C7QEP1_CATAD</name>
<dbReference type="STRING" id="479433.Caci_3925"/>
<evidence type="ECO:0000313" key="1">
    <source>
        <dbReference type="EMBL" id="ACU72811.1"/>
    </source>
</evidence>
<dbReference type="Proteomes" id="UP000000851">
    <property type="component" value="Chromosome"/>
</dbReference>
<reference evidence="1 2" key="1">
    <citation type="journal article" date="2009" name="Stand. Genomic Sci.">
        <title>Complete genome sequence of Catenulispora acidiphila type strain (ID 139908).</title>
        <authorList>
            <person name="Copeland A."/>
            <person name="Lapidus A."/>
            <person name="Glavina Del Rio T."/>
            <person name="Nolan M."/>
            <person name="Lucas S."/>
            <person name="Chen F."/>
            <person name="Tice H."/>
            <person name="Cheng J.F."/>
            <person name="Bruce D."/>
            <person name="Goodwin L."/>
            <person name="Pitluck S."/>
            <person name="Mikhailova N."/>
            <person name="Pati A."/>
            <person name="Ivanova N."/>
            <person name="Mavromatis K."/>
            <person name="Chen A."/>
            <person name="Palaniappan K."/>
            <person name="Chain P."/>
            <person name="Land M."/>
            <person name="Hauser L."/>
            <person name="Chang Y.J."/>
            <person name="Jeffries C.D."/>
            <person name="Chertkov O."/>
            <person name="Brettin T."/>
            <person name="Detter J.C."/>
            <person name="Han C."/>
            <person name="Ali Z."/>
            <person name="Tindall B.J."/>
            <person name="Goker M."/>
            <person name="Bristow J."/>
            <person name="Eisen J.A."/>
            <person name="Markowitz V."/>
            <person name="Hugenholtz P."/>
            <person name="Kyrpides N.C."/>
            <person name="Klenk H.P."/>
        </authorList>
    </citation>
    <scope>NUCLEOTIDE SEQUENCE [LARGE SCALE GENOMIC DNA]</scope>
    <source>
        <strain evidence="2">DSM 44928 / JCM 14897 / NBRC 102108 / NRRL B-24433 / ID139908</strain>
    </source>
</reference>
<keyword evidence="2" id="KW-1185">Reference proteome</keyword>
<dbReference type="InterPro" id="IPR006311">
    <property type="entry name" value="TAT_signal"/>
</dbReference>
<dbReference type="HOGENOM" id="CLU_011452_0_0_11"/>
<organism evidence="1 2">
    <name type="scientific">Catenulispora acidiphila (strain DSM 44928 / JCM 14897 / NBRC 102108 / NRRL B-24433 / ID139908)</name>
    <dbReference type="NCBI Taxonomy" id="479433"/>
    <lineage>
        <taxon>Bacteria</taxon>
        <taxon>Bacillati</taxon>
        <taxon>Actinomycetota</taxon>
        <taxon>Actinomycetes</taxon>
        <taxon>Catenulisporales</taxon>
        <taxon>Catenulisporaceae</taxon>
        <taxon>Catenulispora</taxon>
    </lineage>
</organism>
<dbReference type="InterPro" id="IPR011042">
    <property type="entry name" value="6-blade_b-propeller_TolB-like"/>
</dbReference>
<dbReference type="SUPFAM" id="SSF82171">
    <property type="entry name" value="DPP6 N-terminal domain-like"/>
    <property type="match status" value="1"/>
</dbReference>
<dbReference type="Gene3D" id="2.120.10.30">
    <property type="entry name" value="TolB, C-terminal domain"/>
    <property type="match status" value="3"/>
</dbReference>
<gene>
    <name evidence="1" type="ordered locus">Caci_3925</name>
</gene>
<dbReference type="InParanoid" id="C7QEP1"/>
<dbReference type="PANTHER" id="PTHR32161">
    <property type="entry name" value="DPP6 N-TERMINAL DOMAIN-LIKE PROTEIN"/>
    <property type="match status" value="1"/>
</dbReference>
<accession>C7QEP1</accession>
<dbReference type="PROSITE" id="PS51318">
    <property type="entry name" value="TAT"/>
    <property type="match status" value="1"/>
</dbReference>
<sequence>MATEEKCPYSGRGVGRRGFLAGGVAAVGAALVPQPFAVAAARRGKLGVMLMNRIGPSTSTLYIADIDGKNERRLLQNSAFDRHASITADGKTIYFTTERAGDGNSSIYWASLNGSGQGVGVQPSITGSAVDDTGVPSPDGTKLAFMSTRSADHLAQIWVKNLKSEALTNLTGTAALKGGSNSPDGHFRPAWSPDSQWIAFSSDRNTAWTGHGNGTGWEHTQELSIYIIKADGTGFRQVATKPGYCLGSPSWSPDGTRIVYYQLTREDTWAAHRPEDIGQCESQICSVNVATGATTQLTSTANVLKVSPRYVNNTEVGYLIKGGPNEGIAYVNGTLPTVLRAGMRSPIWTPDGKSIIYDVPDADPVRTIDQTLYSWDSDWDYRFMDVFPVLSKQGRLAITQKQTGAAISSIVTMKPDGTDQVTVYNAASDGDPILEAEGLVGAFRPSWSPDGQWLAFGMGGWFQMRATMTAVVYRVKSDGTGLEALTDGSTNAGFPCFSPDGTKLLYRVWGAEDGLRILDLATRTTTALTDWPDNVPDWSDDNVILFTRKTSATSFDICTINPDGTGLKQLTVSGANHAHAVWNGTGRILYNSGDAGFREEAALYDDTFQPYGQIFSMNADGSDNTMLTDSQWEDSMPLYLTNAVLNG</sequence>
<protein>
    <submittedName>
        <fullName evidence="1">WD40 domain protein beta Propeller</fullName>
    </submittedName>
</protein>
<dbReference type="PANTHER" id="PTHR32161:SF8">
    <property type="entry name" value="DPP6 N-TERMINAL DOMAIN-LIKE PROTEIN"/>
    <property type="match status" value="1"/>
</dbReference>
<dbReference type="InterPro" id="IPR011659">
    <property type="entry name" value="WD40"/>
</dbReference>
<evidence type="ECO:0000313" key="2">
    <source>
        <dbReference type="Proteomes" id="UP000000851"/>
    </source>
</evidence>
<proteinExistence type="predicted"/>